<dbReference type="InterPro" id="IPR009003">
    <property type="entry name" value="Peptidase_S1_PA"/>
</dbReference>
<reference evidence="2 3" key="1">
    <citation type="submission" date="2023-12" db="EMBL/GenBank/DDBJ databases">
        <title>Amycolatopsis sp. V23-08.</title>
        <authorList>
            <person name="Somphong A."/>
        </authorList>
    </citation>
    <scope>NUCLEOTIDE SEQUENCE [LARGE SCALE GENOMIC DNA]</scope>
    <source>
        <strain evidence="2 3">V23-08</strain>
    </source>
</reference>
<name>A0ABU5QZA1_9PSEU</name>
<sequence length="268" mass="27898">MTRRLLGALFTAVTATVLLGVTPANAAAANFAGTVALSNCSGSVVKPAATPDTAPAIVMSNGHCLESGFPGPGQVITNQASSRTFTLLTASGSNKATLRAKKIIYGTMTDTDVSLYQLTTTYAQIKSSYGISPLELSNAHPAAGSAIDVVSGYWKRVYSCNIDGFVYRLKEGSWTWKDSIRYTSACQTIGGTSGSPIISGGKVVGVNNTGNEDGQRCTENNPCEVDQSGNVTVHHLTNYGQETYGIPACLTAASEIALTQSGCTLPRP</sequence>
<evidence type="ECO:0000256" key="1">
    <source>
        <dbReference type="SAM" id="SignalP"/>
    </source>
</evidence>
<dbReference type="Gene3D" id="2.40.10.10">
    <property type="entry name" value="Trypsin-like serine proteases"/>
    <property type="match status" value="2"/>
</dbReference>
<proteinExistence type="predicted"/>
<evidence type="ECO:0000313" key="3">
    <source>
        <dbReference type="Proteomes" id="UP001304298"/>
    </source>
</evidence>
<keyword evidence="1" id="KW-0732">Signal</keyword>
<evidence type="ECO:0000313" key="2">
    <source>
        <dbReference type="EMBL" id="MEA5359258.1"/>
    </source>
</evidence>
<feature type="signal peptide" evidence="1">
    <location>
        <begin position="1"/>
        <end position="26"/>
    </location>
</feature>
<dbReference type="SUPFAM" id="SSF50494">
    <property type="entry name" value="Trypsin-like serine proteases"/>
    <property type="match status" value="1"/>
</dbReference>
<dbReference type="Pfam" id="PF13365">
    <property type="entry name" value="Trypsin_2"/>
    <property type="match status" value="1"/>
</dbReference>
<keyword evidence="3" id="KW-1185">Reference proteome</keyword>
<keyword evidence="2" id="KW-0378">Hydrolase</keyword>
<gene>
    <name evidence="2" type="ORF">VA596_06905</name>
</gene>
<comment type="caution">
    <text evidence="2">The sequence shown here is derived from an EMBL/GenBank/DDBJ whole genome shotgun (WGS) entry which is preliminary data.</text>
</comment>
<dbReference type="RefSeq" id="WP_323324477.1">
    <property type="nucleotide sequence ID" value="NZ_JAYFSI010000001.1"/>
</dbReference>
<keyword evidence="2" id="KW-0645">Protease</keyword>
<dbReference type="GO" id="GO:0008233">
    <property type="term" value="F:peptidase activity"/>
    <property type="evidence" value="ECO:0007669"/>
    <property type="project" value="UniProtKB-KW"/>
</dbReference>
<dbReference type="Proteomes" id="UP001304298">
    <property type="component" value="Unassembled WGS sequence"/>
</dbReference>
<feature type="chain" id="PRO_5046747493" evidence="1">
    <location>
        <begin position="27"/>
        <end position="268"/>
    </location>
</feature>
<organism evidence="2 3">
    <name type="scientific">Amycolatopsis heterodermiae</name>
    <dbReference type="NCBI Taxonomy" id="3110235"/>
    <lineage>
        <taxon>Bacteria</taxon>
        <taxon>Bacillati</taxon>
        <taxon>Actinomycetota</taxon>
        <taxon>Actinomycetes</taxon>
        <taxon>Pseudonocardiales</taxon>
        <taxon>Pseudonocardiaceae</taxon>
        <taxon>Amycolatopsis</taxon>
    </lineage>
</organism>
<dbReference type="InterPro" id="IPR043504">
    <property type="entry name" value="Peptidase_S1_PA_chymotrypsin"/>
</dbReference>
<accession>A0ABU5QZA1</accession>
<protein>
    <submittedName>
        <fullName evidence="2">Serine protease</fullName>
    </submittedName>
</protein>
<dbReference type="GO" id="GO:0006508">
    <property type="term" value="P:proteolysis"/>
    <property type="evidence" value="ECO:0007669"/>
    <property type="project" value="UniProtKB-KW"/>
</dbReference>
<dbReference type="EMBL" id="JAYFSI010000001">
    <property type="protein sequence ID" value="MEA5359258.1"/>
    <property type="molecule type" value="Genomic_DNA"/>
</dbReference>